<keyword evidence="4" id="KW-0460">Magnesium</keyword>
<dbReference type="PANTHER" id="PTHR30001">
    <property type="entry name" value="RIBONUCLEASE"/>
    <property type="match status" value="1"/>
</dbReference>
<evidence type="ECO:0000256" key="3">
    <source>
        <dbReference type="ARBA" id="ARBA00022801"/>
    </source>
</evidence>
<feature type="domain" description="RNA-binding protein AU-1/Ribonuclease E/G" evidence="6">
    <location>
        <begin position="162"/>
        <end position="274"/>
    </location>
</feature>
<evidence type="ECO:0000256" key="5">
    <source>
        <dbReference type="ARBA" id="ARBA00022884"/>
    </source>
</evidence>
<dbReference type="InterPro" id="IPR004659">
    <property type="entry name" value="RNase_E/G"/>
</dbReference>
<dbReference type="GO" id="GO:0005737">
    <property type="term" value="C:cytoplasm"/>
    <property type="evidence" value="ECO:0007669"/>
    <property type="project" value="TreeGrafter"/>
</dbReference>
<dbReference type="GO" id="GO:0003723">
    <property type="term" value="F:RNA binding"/>
    <property type="evidence" value="ECO:0007669"/>
    <property type="project" value="UniProtKB-KW"/>
</dbReference>
<reference evidence="7 8" key="1">
    <citation type="journal article" date="2016" name="Microb. Cell Fact.">
        <title>Dissection of exopolysaccharide biosynthesis in Kozakia baliensis.</title>
        <authorList>
            <person name="Brandt J.U."/>
            <person name="Jakob F."/>
            <person name="Behr J."/>
            <person name="Geissler A.J."/>
            <person name="Vogel R.F."/>
        </authorList>
    </citation>
    <scope>NUCLEOTIDE SEQUENCE [LARGE SCALE GENOMIC DNA]</scope>
    <source>
        <strain evidence="7 8">DSM 14400</strain>
    </source>
</reference>
<keyword evidence="5" id="KW-0694">RNA-binding</keyword>
<evidence type="ECO:0000256" key="2">
    <source>
        <dbReference type="ARBA" id="ARBA00022723"/>
    </source>
</evidence>
<comment type="cofactor">
    <cofactor evidence="1">
        <name>Mg(2+)</name>
        <dbReference type="ChEBI" id="CHEBI:18420"/>
    </cofactor>
</comment>
<protein>
    <recommendedName>
        <fullName evidence="6">RNA-binding protein AU-1/Ribonuclease E/G domain-containing protein</fullName>
    </recommendedName>
</protein>
<evidence type="ECO:0000313" key="7">
    <source>
        <dbReference type="EMBL" id="AOX18008.1"/>
    </source>
</evidence>
<dbReference type="Proteomes" id="UP000179145">
    <property type="component" value="Chromosome"/>
</dbReference>
<dbReference type="STRING" id="153496.A0U89_00500"/>
<accession>A0A1D8UWG6</accession>
<evidence type="ECO:0000313" key="8">
    <source>
        <dbReference type="Proteomes" id="UP000179145"/>
    </source>
</evidence>
<evidence type="ECO:0000256" key="4">
    <source>
        <dbReference type="ARBA" id="ARBA00022842"/>
    </source>
</evidence>
<dbReference type="EMBL" id="CP014674">
    <property type="protein sequence ID" value="AOX18008.1"/>
    <property type="molecule type" value="Genomic_DNA"/>
</dbReference>
<dbReference type="GO" id="GO:0006364">
    <property type="term" value="P:rRNA processing"/>
    <property type="evidence" value="ECO:0007669"/>
    <property type="project" value="TreeGrafter"/>
</dbReference>
<keyword evidence="3" id="KW-0378">Hydrolase</keyword>
<proteinExistence type="predicted"/>
<name>A0A1D8UWG6_9PROT</name>
<dbReference type="KEGG" id="kba:A0U89_00500"/>
<sequence>MSEIRIAWSPGEARIAVMQNDRLEDYALWRPGKPDGYGDLHLVRVTAAASAMGGAFVTLADGAEGFLTGEHQPGDLIRARITRSPQGGKGLRLKPVKGEVSGQEPTLLAQGPTSLEALAERYPQADILVDSPALTAKLSPALRPRLRRVPKAFDDTTASLCEALADSAADLSHGLRATITPTPALTAIDLDDPSPDRRPQTAQFSANQAAFPALAREIRLRNLSGAIVVDPAGVSPRKRPALVPALRAALEGDPMRPQALGATALGLLEIVRTRGRPPLHELLRSPHGTGLNALRQILSQYASATPPPALTLQAAIPVIRALEKDSSALAAFADTYGKPLQLALNPNYPTDYWTVTS</sequence>
<evidence type="ECO:0000259" key="6">
    <source>
        <dbReference type="Pfam" id="PF10150"/>
    </source>
</evidence>
<dbReference type="InterPro" id="IPR019307">
    <property type="entry name" value="RNA-bd_AU-1/RNase_E/G"/>
</dbReference>
<dbReference type="GO" id="GO:0046872">
    <property type="term" value="F:metal ion binding"/>
    <property type="evidence" value="ECO:0007669"/>
    <property type="project" value="UniProtKB-KW"/>
</dbReference>
<gene>
    <name evidence="7" type="ORF">A0U89_00500</name>
</gene>
<keyword evidence="2" id="KW-0479">Metal-binding</keyword>
<dbReference type="Pfam" id="PF10150">
    <property type="entry name" value="RNase_E_G"/>
    <property type="match status" value="1"/>
</dbReference>
<keyword evidence="8" id="KW-1185">Reference proteome</keyword>
<dbReference type="eggNOG" id="COG1530">
    <property type="taxonomic scope" value="Bacteria"/>
</dbReference>
<dbReference type="OrthoDB" id="7256894at2"/>
<dbReference type="GO" id="GO:0004540">
    <property type="term" value="F:RNA nuclease activity"/>
    <property type="evidence" value="ECO:0007669"/>
    <property type="project" value="InterPro"/>
</dbReference>
<evidence type="ECO:0000256" key="1">
    <source>
        <dbReference type="ARBA" id="ARBA00001946"/>
    </source>
</evidence>
<organism evidence="7 8">
    <name type="scientific">Kozakia baliensis</name>
    <dbReference type="NCBI Taxonomy" id="153496"/>
    <lineage>
        <taxon>Bacteria</taxon>
        <taxon>Pseudomonadati</taxon>
        <taxon>Pseudomonadota</taxon>
        <taxon>Alphaproteobacteria</taxon>
        <taxon>Acetobacterales</taxon>
        <taxon>Acetobacteraceae</taxon>
        <taxon>Kozakia</taxon>
    </lineage>
</organism>
<dbReference type="GO" id="GO:0016787">
    <property type="term" value="F:hydrolase activity"/>
    <property type="evidence" value="ECO:0007669"/>
    <property type="project" value="UniProtKB-KW"/>
</dbReference>
<dbReference type="AlphaFoldDB" id="A0A1D8UWG6"/>
<dbReference type="PANTHER" id="PTHR30001:SF0">
    <property type="entry name" value="RIBONUCLEASE G"/>
    <property type="match status" value="1"/>
</dbReference>